<evidence type="ECO:0000313" key="3">
    <source>
        <dbReference type="EMBL" id="GJM93344.1"/>
    </source>
</evidence>
<name>A0AAV5C3S2_ELECO</name>
<dbReference type="Gene3D" id="1.20.1280.50">
    <property type="match status" value="1"/>
</dbReference>
<dbReference type="SUPFAM" id="SSF81383">
    <property type="entry name" value="F-box domain"/>
    <property type="match status" value="1"/>
</dbReference>
<sequence>MSPYQAGSVAGSGSQISDDILFFQILILLPVKCLVRLQSVCKSWRATIASTHFVHRHLEISRSRSSVVLVPRKYQKEPAKLGSRFVNIYSFQPGQSKTAKLIFQKKFYPSGIPMFSIPLHCDGLILIPCITGNIFVCNPATKEFVELPRGSRNVFLDHSVAFGLDTLSGTYKVARHTLSVRITTTEYSCGHEIMTIGVGKDAWGWKATMDPPYPIKARTAMCLPGFLYWSALHSEASHGHDKASLNVILRFSLRNETFTVHPNPPCRDFLSHNDALSDLGGKFMLCSLCVTLGNCHLVSERWTST</sequence>
<evidence type="ECO:0008006" key="5">
    <source>
        <dbReference type="Google" id="ProtNLM"/>
    </source>
</evidence>
<keyword evidence="4" id="KW-1185">Reference proteome</keyword>
<accession>A0AAV5C3S2</accession>
<dbReference type="InterPro" id="IPR001810">
    <property type="entry name" value="F-box_dom"/>
</dbReference>
<dbReference type="InterPro" id="IPR013187">
    <property type="entry name" value="F-box-assoc_dom_typ3"/>
</dbReference>
<dbReference type="AlphaFoldDB" id="A0AAV5C3S2"/>
<dbReference type="PANTHER" id="PTHR31111:SF133">
    <property type="entry name" value="OS07G0196600 PROTEIN"/>
    <property type="match status" value="1"/>
</dbReference>
<dbReference type="PANTHER" id="PTHR31111">
    <property type="entry name" value="BNAA05G37150D PROTEIN-RELATED"/>
    <property type="match status" value="1"/>
</dbReference>
<dbReference type="InterPro" id="IPR036047">
    <property type="entry name" value="F-box-like_dom_sf"/>
</dbReference>
<organism evidence="3 4">
    <name type="scientific">Eleusine coracana subsp. coracana</name>
    <dbReference type="NCBI Taxonomy" id="191504"/>
    <lineage>
        <taxon>Eukaryota</taxon>
        <taxon>Viridiplantae</taxon>
        <taxon>Streptophyta</taxon>
        <taxon>Embryophyta</taxon>
        <taxon>Tracheophyta</taxon>
        <taxon>Spermatophyta</taxon>
        <taxon>Magnoliopsida</taxon>
        <taxon>Liliopsida</taxon>
        <taxon>Poales</taxon>
        <taxon>Poaceae</taxon>
        <taxon>PACMAD clade</taxon>
        <taxon>Chloridoideae</taxon>
        <taxon>Cynodonteae</taxon>
        <taxon>Eleusininae</taxon>
        <taxon>Eleusine</taxon>
    </lineage>
</organism>
<feature type="domain" description="F-box associated beta-propeller type 3" evidence="2">
    <location>
        <begin position="88"/>
        <end position="283"/>
    </location>
</feature>
<dbReference type="NCBIfam" id="TIGR01640">
    <property type="entry name" value="F_box_assoc_1"/>
    <property type="match status" value="1"/>
</dbReference>
<dbReference type="Pfam" id="PF00646">
    <property type="entry name" value="F-box"/>
    <property type="match status" value="1"/>
</dbReference>
<proteinExistence type="predicted"/>
<dbReference type="EMBL" id="BQKI01000004">
    <property type="protein sequence ID" value="GJM93344.1"/>
    <property type="molecule type" value="Genomic_DNA"/>
</dbReference>
<dbReference type="Proteomes" id="UP001054889">
    <property type="component" value="Unassembled WGS sequence"/>
</dbReference>
<evidence type="ECO:0000313" key="4">
    <source>
        <dbReference type="Proteomes" id="UP001054889"/>
    </source>
</evidence>
<protein>
    <recommendedName>
        <fullName evidence="5">F-box domain-containing protein</fullName>
    </recommendedName>
</protein>
<dbReference type="Pfam" id="PF08268">
    <property type="entry name" value="FBA_3"/>
    <property type="match status" value="1"/>
</dbReference>
<evidence type="ECO:0000259" key="2">
    <source>
        <dbReference type="Pfam" id="PF08268"/>
    </source>
</evidence>
<feature type="domain" description="F-box" evidence="1">
    <location>
        <begin position="22"/>
        <end position="53"/>
    </location>
</feature>
<gene>
    <name evidence="3" type="primary">ga09891</name>
    <name evidence="3" type="ORF">PR202_ga09891</name>
</gene>
<comment type="caution">
    <text evidence="3">The sequence shown here is derived from an EMBL/GenBank/DDBJ whole genome shotgun (WGS) entry which is preliminary data.</text>
</comment>
<reference evidence="3" key="1">
    <citation type="journal article" date="2018" name="DNA Res.">
        <title>Multiple hybrid de novo genome assembly of finger millet, an orphan allotetraploid crop.</title>
        <authorList>
            <person name="Hatakeyama M."/>
            <person name="Aluri S."/>
            <person name="Balachadran M.T."/>
            <person name="Sivarajan S.R."/>
            <person name="Patrignani A."/>
            <person name="Gruter S."/>
            <person name="Poveda L."/>
            <person name="Shimizu-Inatsugi R."/>
            <person name="Baeten J."/>
            <person name="Francoijs K.J."/>
            <person name="Nataraja K.N."/>
            <person name="Reddy Y.A.N."/>
            <person name="Phadnis S."/>
            <person name="Ravikumar R.L."/>
            <person name="Schlapbach R."/>
            <person name="Sreeman S.M."/>
            <person name="Shimizu K.K."/>
        </authorList>
    </citation>
    <scope>NUCLEOTIDE SEQUENCE</scope>
</reference>
<dbReference type="InterPro" id="IPR017451">
    <property type="entry name" value="F-box-assoc_interact_dom"/>
</dbReference>
<reference evidence="3" key="2">
    <citation type="submission" date="2021-12" db="EMBL/GenBank/DDBJ databases">
        <title>Resequencing data analysis of finger millet.</title>
        <authorList>
            <person name="Hatakeyama M."/>
            <person name="Aluri S."/>
            <person name="Balachadran M.T."/>
            <person name="Sivarajan S.R."/>
            <person name="Poveda L."/>
            <person name="Shimizu-Inatsugi R."/>
            <person name="Schlapbach R."/>
            <person name="Sreeman S.M."/>
            <person name="Shimizu K.K."/>
        </authorList>
    </citation>
    <scope>NUCLEOTIDE SEQUENCE</scope>
</reference>
<evidence type="ECO:0000259" key="1">
    <source>
        <dbReference type="Pfam" id="PF00646"/>
    </source>
</evidence>